<reference evidence="1 2" key="2">
    <citation type="submission" date="2018-11" db="EMBL/GenBank/DDBJ databases">
        <authorList>
            <consortium name="Pathogen Informatics"/>
        </authorList>
    </citation>
    <scope>NUCLEOTIDE SEQUENCE [LARGE SCALE GENOMIC DNA]</scope>
</reference>
<evidence type="ECO:0000313" key="2">
    <source>
        <dbReference type="Proteomes" id="UP000271098"/>
    </source>
</evidence>
<dbReference type="AlphaFoldDB" id="A0A183EZC7"/>
<reference evidence="3" key="1">
    <citation type="submission" date="2016-06" db="UniProtKB">
        <authorList>
            <consortium name="WormBaseParasite"/>
        </authorList>
    </citation>
    <scope>IDENTIFICATION</scope>
</reference>
<dbReference type="WBParaSite" id="GPUH_0002634801-mRNA-1">
    <property type="protein sequence ID" value="GPUH_0002634801-mRNA-1"/>
    <property type="gene ID" value="GPUH_0002634801"/>
</dbReference>
<proteinExistence type="predicted"/>
<dbReference type="Proteomes" id="UP000271098">
    <property type="component" value="Unassembled WGS sequence"/>
</dbReference>
<organism evidence="3">
    <name type="scientific">Gongylonema pulchrum</name>
    <dbReference type="NCBI Taxonomy" id="637853"/>
    <lineage>
        <taxon>Eukaryota</taxon>
        <taxon>Metazoa</taxon>
        <taxon>Ecdysozoa</taxon>
        <taxon>Nematoda</taxon>
        <taxon>Chromadorea</taxon>
        <taxon>Rhabditida</taxon>
        <taxon>Spirurina</taxon>
        <taxon>Spiruromorpha</taxon>
        <taxon>Spiruroidea</taxon>
        <taxon>Gongylonematidae</taxon>
        <taxon>Gongylonema</taxon>
    </lineage>
</organism>
<name>A0A183EZC7_9BILA</name>
<dbReference type="EMBL" id="UYRT01109981">
    <property type="protein sequence ID" value="VDN45383.1"/>
    <property type="molecule type" value="Genomic_DNA"/>
</dbReference>
<gene>
    <name evidence="1" type="ORF">GPUH_LOCUS26318</name>
</gene>
<accession>A0A183EZC7</accession>
<keyword evidence="2" id="KW-1185">Reference proteome</keyword>
<sequence length="42" mass="4709">MTEAAEPPTEPPEKQAATVDIVNIADHQMYMLSTKPIPEDIW</sequence>
<protein>
    <submittedName>
        <fullName evidence="3">WW domain-containing protein</fullName>
    </submittedName>
</protein>
<evidence type="ECO:0000313" key="3">
    <source>
        <dbReference type="WBParaSite" id="GPUH_0002634801-mRNA-1"/>
    </source>
</evidence>
<evidence type="ECO:0000313" key="1">
    <source>
        <dbReference type="EMBL" id="VDN45383.1"/>
    </source>
</evidence>